<sequence length="1243" mass="138938">MVVQMAEQYPDFAYADTPGVSYRWHGAQESSSFYASKEPLEGHLAIVEGVFQRNAHHHLKGREREVAAHIERRLSGYPDEQHSPLGERARVLIARLAELARFNEAPLFSIILTTYNRPEMLRDALTSIDSQSWRDFEVILVNDHGEPVEQLLQAFDFSISYLYQGRNRGPAAARNAALHLARGRYVVYLDDDDRYLTHHLQTLAQAVESHPGAVVYADAIFVIEALEGGQRLERYREMRYLHDEYSRERLLVSNYIPINTFACPRELVAAAGGFDEALQGLEDWDFLMRLAGHADFHHVHERTVEVRLREAEVDPERRSEQVLKSYPELYRVLYLRHLDLGSDEVREGRREQLKRFGLAGGQHAGSSSMQEWLQQRMLSPVQRDLVEQHLQQTGQAPSIGVLILDRHGNPGQVSRTLDSLRMPRENMANVHALVLTITPTGNETLPEWVTVVPFDDWVATLNQLLRDTSFDWITLAGAGDEFTASGLLMVSLELLTAPECRAVYCDVMYRQADGALGAAFRPDFNLDYLLSFPAGMAKHWLFRRDVLIDAGGFDSAYKDALEFELILRLINRSGLAGLGHIAEPLLITDPPAMVDIADEQRAIALHLEVRGYQGATVGSSRPGRYRIEYGHPDQPLVSILIVCGEQLPRLQRCVESLLETTRYPNYELLLIDSHPEAQAVGEWLGALEGLGEARLRVVRPALEACTLALTLNQAAEHAVGDYLLLLSAGSAIIGADWLDGLINHAQRPEVGVVGAKLLSAEGEVRQAGLLLGLTGPVGRPFVGEPLDAAGYMQRLQVDQNYSAVSLDCLMIGRGLYKELGGLDERGIAACYADADLCLKAQEAGYLTVWAADVQVMQGGDEPSAASLDEQDAMYAKWLPKLARDPAYNANLSLVEPGGFKLADNKLSWRPLAAWRPLPTVLAHPADLAGCGQYRVIQPFNALQQQGLIEGALSFGMLSVVDLERYDPDVVLLQRQIGDERLEAMRRMQAFSRAFKVYELDDYLPNLPMKSAYRAHMPKDILRSLRRGISYADRFVVSTEAMAEAFQEFHADIRIVKNRLDPSQWSGLTSQRRSSSKPRVGWAGGVGHAGDLEMLADVVKALTNEVEWVFFGMCPDGLRPFIHEFHPGVPIEQYPAALAGLNLDLALAPVEQNLFNECKSNLRLLEYGACGYPVICSDVRCYQDGLPVTRVKNRFKDWLDAIRMYLADLDAAARMGDELRAAVTREWMLEGHSLEAWRKAWLPD</sequence>
<dbReference type="InterPro" id="IPR001173">
    <property type="entry name" value="Glyco_trans_2-like"/>
</dbReference>
<dbReference type="Pfam" id="PF00535">
    <property type="entry name" value="Glycos_transf_2"/>
    <property type="match status" value="1"/>
</dbReference>
<name>A0A0A1YJR6_9PSED</name>
<dbReference type="InterPro" id="IPR050834">
    <property type="entry name" value="Glycosyltransf_2"/>
</dbReference>
<dbReference type="AlphaFoldDB" id="A0A0A1YJR6"/>
<keyword evidence="1" id="KW-1003">Cell membrane</keyword>
<accession>A0A0A1YJR6</accession>
<dbReference type="SUPFAM" id="SSF53448">
    <property type="entry name" value="Nucleotide-diphospho-sugar transferases"/>
    <property type="match status" value="3"/>
</dbReference>
<dbReference type="InterPro" id="IPR029044">
    <property type="entry name" value="Nucleotide-diphossugar_trans"/>
</dbReference>
<proteinExistence type="predicted"/>
<dbReference type="eggNOG" id="COG1215">
    <property type="taxonomic scope" value="Bacteria"/>
</dbReference>
<dbReference type="Proteomes" id="UP000030063">
    <property type="component" value="Unassembled WGS sequence"/>
</dbReference>
<comment type="caution">
    <text evidence="3">The sequence shown here is derived from an EMBL/GenBank/DDBJ whole genome shotgun (WGS) entry which is preliminary data.</text>
</comment>
<keyword evidence="1" id="KW-0472">Membrane</keyword>
<dbReference type="eggNOG" id="COG1216">
    <property type="taxonomic scope" value="Bacteria"/>
</dbReference>
<dbReference type="SUPFAM" id="SSF53756">
    <property type="entry name" value="UDP-Glycosyltransferase/glycogen phosphorylase"/>
    <property type="match status" value="1"/>
</dbReference>
<evidence type="ECO:0000256" key="1">
    <source>
        <dbReference type="ARBA" id="ARBA00022519"/>
    </source>
</evidence>
<dbReference type="Pfam" id="PF13641">
    <property type="entry name" value="Glyco_tranf_2_3"/>
    <property type="match status" value="1"/>
</dbReference>
<reference evidence="3 4" key="1">
    <citation type="journal article" date="2014" name="Genome Announc.">
        <title>Draft Genome Sequence of Petroleum Oil-Degrading Marine Bacterium Pseudomonas taeanensis Strain MS-3, Isolated from a Crude Oil-Contaminated Seashore.</title>
        <authorList>
            <person name="Lee S.Y."/>
            <person name="Kim S.H."/>
            <person name="Lee D.G."/>
            <person name="Shin S."/>
            <person name="Yun S.H."/>
            <person name="Choi C.W."/>
            <person name="Chung Y.H."/>
            <person name="Choi J.S."/>
            <person name="Kahng H.Y."/>
            <person name="Kim S.I."/>
        </authorList>
    </citation>
    <scope>NUCLEOTIDE SEQUENCE [LARGE SCALE GENOMIC DNA]</scope>
    <source>
        <strain evidence="3 4">MS-3</strain>
    </source>
</reference>
<dbReference type="Gene3D" id="3.40.50.2000">
    <property type="entry name" value="Glycogen Phosphorylase B"/>
    <property type="match status" value="1"/>
</dbReference>
<organism evidence="3 4">
    <name type="scientific">Pseudomonas taeanensis MS-3</name>
    <dbReference type="NCBI Taxonomy" id="1395571"/>
    <lineage>
        <taxon>Bacteria</taxon>
        <taxon>Pseudomonadati</taxon>
        <taxon>Pseudomonadota</taxon>
        <taxon>Gammaproteobacteria</taxon>
        <taxon>Pseudomonadales</taxon>
        <taxon>Pseudomonadaceae</taxon>
        <taxon>Pseudomonas</taxon>
    </lineage>
</organism>
<dbReference type="PANTHER" id="PTHR43685">
    <property type="entry name" value="GLYCOSYLTRANSFERASE"/>
    <property type="match status" value="1"/>
</dbReference>
<keyword evidence="1" id="KW-0997">Cell inner membrane</keyword>
<dbReference type="PANTHER" id="PTHR43685:SF2">
    <property type="entry name" value="GLYCOSYLTRANSFERASE 2-LIKE DOMAIN-CONTAINING PROTEIN"/>
    <property type="match status" value="1"/>
</dbReference>
<dbReference type="Gene3D" id="3.90.550.10">
    <property type="entry name" value="Spore Coat Polysaccharide Biosynthesis Protein SpsA, Chain A"/>
    <property type="match status" value="3"/>
</dbReference>
<feature type="domain" description="Glycosyltransferase 2-like" evidence="2">
    <location>
        <begin position="109"/>
        <end position="245"/>
    </location>
</feature>
<dbReference type="EMBL" id="AWSQ01000002">
    <property type="protein sequence ID" value="KFX70182.1"/>
    <property type="molecule type" value="Genomic_DNA"/>
</dbReference>
<evidence type="ECO:0000259" key="2">
    <source>
        <dbReference type="Pfam" id="PF00535"/>
    </source>
</evidence>
<evidence type="ECO:0000313" key="3">
    <source>
        <dbReference type="EMBL" id="KFX70182.1"/>
    </source>
</evidence>
<protein>
    <recommendedName>
        <fullName evidence="2">Glycosyltransferase 2-like domain-containing protein</fullName>
    </recommendedName>
</protein>
<evidence type="ECO:0000313" key="4">
    <source>
        <dbReference type="Proteomes" id="UP000030063"/>
    </source>
</evidence>
<dbReference type="STRING" id="1395571.TMS3_0111865"/>
<keyword evidence="4" id="KW-1185">Reference proteome</keyword>
<gene>
    <name evidence="3" type="ORF">TMS3_0111865</name>
</gene>
<dbReference type="GO" id="GO:0044010">
    <property type="term" value="P:single-species biofilm formation"/>
    <property type="evidence" value="ECO:0007669"/>
    <property type="project" value="TreeGrafter"/>
</dbReference>